<evidence type="ECO:0000256" key="1">
    <source>
        <dbReference type="SAM" id="MobiDB-lite"/>
    </source>
</evidence>
<feature type="region of interest" description="Disordered" evidence="1">
    <location>
        <begin position="100"/>
        <end position="119"/>
    </location>
</feature>
<feature type="region of interest" description="Disordered" evidence="1">
    <location>
        <begin position="1"/>
        <end position="26"/>
    </location>
</feature>
<sequence length="345" mass="37834">MSAPELPNSNKSNPKFLKNSPKPDPEKLNVIFTAPSNCQFYFGVDGKNKKDPVKLSETEKLQSLCAELVAKVSELESTNVQLFRRVLSLEDRLTLLEEQRRERKTPLRPRKEAERIERGAAPRILANNDMSDESMETSSSDGAITGDVIFLEEHIIAKPKELTPVLSVVQQNEVGHTPFKVIAKPGHQLQGVTAAAMSKTYPGKFSCVFEIVNWIETPLTDAHCVVQNGVIESIPESIEIAKAFGIWENGAKLSATFSYRVGPVRIAFAVCMDDSTSSFRIGFVTCDDPGTCLKEVLEGSDTWIDGKLGSPGDGKIISNFEDVRITGSMSQGNKSLLEISVSKVS</sequence>
<keyword evidence="3" id="KW-1185">Reference proteome</keyword>
<name>A0A8J2KA98_9HEXA</name>
<evidence type="ECO:0000313" key="3">
    <source>
        <dbReference type="Proteomes" id="UP000708208"/>
    </source>
</evidence>
<dbReference type="AlphaFoldDB" id="A0A8J2KA98"/>
<proteinExistence type="predicted"/>
<evidence type="ECO:0000313" key="2">
    <source>
        <dbReference type="EMBL" id="CAG7785138.1"/>
    </source>
</evidence>
<reference evidence="2" key="1">
    <citation type="submission" date="2021-06" db="EMBL/GenBank/DDBJ databases">
        <authorList>
            <person name="Hodson N. C."/>
            <person name="Mongue J. A."/>
            <person name="Jaron S. K."/>
        </authorList>
    </citation>
    <scope>NUCLEOTIDE SEQUENCE</scope>
</reference>
<organism evidence="2 3">
    <name type="scientific">Allacma fusca</name>
    <dbReference type="NCBI Taxonomy" id="39272"/>
    <lineage>
        <taxon>Eukaryota</taxon>
        <taxon>Metazoa</taxon>
        <taxon>Ecdysozoa</taxon>
        <taxon>Arthropoda</taxon>
        <taxon>Hexapoda</taxon>
        <taxon>Collembola</taxon>
        <taxon>Symphypleona</taxon>
        <taxon>Sminthuridae</taxon>
        <taxon>Allacma</taxon>
    </lineage>
</organism>
<protein>
    <submittedName>
        <fullName evidence="2">Uncharacterized protein</fullName>
    </submittedName>
</protein>
<dbReference type="Proteomes" id="UP000708208">
    <property type="component" value="Unassembled WGS sequence"/>
</dbReference>
<accession>A0A8J2KA98</accession>
<dbReference type="EMBL" id="CAJVCH010290030">
    <property type="protein sequence ID" value="CAG7785138.1"/>
    <property type="molecule type" value="Genomic_DNA"/>
</dbReference>
<comment type="caution">
    <text evidence="2">The sequence shown here is derived from an EMBL/GenBank/DDBJ whole genome shotgun (WGS) entry which is preliminary data.</text>
</comment>
<gene>
    <name evidence="2" type="ORF">AFUS01_LOCUS23782</name>
</gene>